<gene>
    <name evidence="2" type="ORF">AVDCRST_MAG41-268</name>
</gene>
<dbReference type="Gene3D" id="3.40.50.150">
    <property type="entry name" value="Vaccinia Virus protein VP39"/>
    <property type="match status" value="1"/>
</dbReference>
<evidence type="ECO:0000313" key="2">
    <source>
        <dbReference type="EMBL" id="CAA9210608.1"/>
    </source>
</evidence>
<evidence type="ECO:0000259" key="1">
    <source>
        <dbReference type="Pfam" id="PF13649"/>
    </source>
</evidence>
<dbReference type="InterPro" id="IPR041698">
    <property type="entry name" value="Methyltransf_25"/>
</dbReference>
<dbReference type="CDD" id="cd02440">
    <property type="entry name" value="AdoMet_MTases"/>
    <property type="match status" value="1"/>
</dbReference>
<dbReference type="InterPro" id="IPR029063">
    <property type="entry name" value="SAM-dependent_MTases_sf"/>
</dbReference>
<accession>A0A6J4H2A0</accession>
<protein>
    <recommendedName>
        <fullName evidence="1">Methyltransferase domain-containing protein</fullName>
    </recommendedName>
</protein>
<dbReference type="AlphaFoldDB" id="A0A6J4H2A0"/>
<name>A0A6J4H2A0_9ACTN</name>
<feature type="domain" description="Methyltransferase" evidence="1">
    <location>
        <begin position="57"/>
        <end position="156"/>
    </location>
</feature>
<dbReference type="SUPFAM" id="SSF53335">
    <property type="entry name" value="S-adenosyl-L-methionine-dependent methyltransferases"/>
    <property type="match status" value="1"/>
</dbReference>
<dbReference type="EMBL" id="CADCTP010000001">
    <property type="protein sequence ID" value="CAA9210608.1"/>
    <property type="molecule type" value="Genomic_DNA"/>
</dbReference>
<reference evidence="2" key="1">
    <citation type="submission" date="2020-02" db="EMBL/GenBank/DDBJ databases">
        <authorList>
            <person name="Meier V. D."/>
        </authorList>
    </citation>
    <scope>NUCLEOTIDE SEQUENCE</scope>
    <source>
        <strain evidence="2">AVDCRST_MAG41</strain>
    </source>
</reference>
<proteinExistence type="predicted"/>
<sequence length="268" mass="28206">MTGDTADRSLAHWSEAGRTGMEAFYALATEDYRQLAAAADWPARLAGRATGGRVRLLDVACGSGKWPAALLRSGLPAEPRIEVDLLDPSAFSIAEARSVLAAPFVAAAEHEVGIEDLDPAAGPYDVAWAVHALYALPPDRLGAGLARMAAAVRPGGLGMVAQATAASHYLRVYEAYRADHEATPFTSADQVLAGLRELGADPEVRLLRYRTGSADRAVVGGFLQRCLFDDTLPLAAMEAGGPLGDYLAGCRGPAGYSFDHEVALITWG</sequence>
<dbReference type="Pfam" id="PF13649">
    <property type="entry name" value="Methyltransf_25"/>
    <property type="match status" value="1"/>
</dbReference>
<organism evidence="2">
    <name type="scientific">uncultured Mycobacteriales bacterium</name>
    <dbReference type="NCBI Taxonomy" id="581187"/>
    <lineage>
        <taxon>Bacteria</taxon>
        <taxon>Bacillati</taxon>
        <taxon>Actinomycetota</taxon>
        <taxon>Actinomycetes</taxon>
        <taxon>Mycobacteriales</taxon>
        <taxon>environmental samples</taxon>
    </lineage>
</organism>